<protein>
    <recommendedName>
        <fullName evidence="2">DUF7357 domain-containing protein</fullName>
    </recommendedName>
</protein>
<feature type="compositionally biased region" description="Acidic residues" evidence="1">
    <location>
        <begin position="143"/>
        <end position="187"/>
    </location>
</feature>
<feature type="compositionally biased region" description="Basic residues" evidence="1">
    <location>
        <begin position="1355"/>
        <end position="1367"/>
    </location>
</feature>
<feature type="region of interest" description="Disordered" evidence="1">
    <location>
        <begin position="1201"/>
        <end position="1244"/>
    </location>
</feature>
<dbReference type="EMBL" id="JOWA01000086">
    <property type="protein sequence ID" value="KEZ45128.1"/>
    <property type="molecule type" value="Genomic_DNA"/>
</dbReference>
<feature type="compositionally biased region" description="Acidic residues" evidence="1">
    <location>
        <begin position="924"/>
        <end position="941"/>
    </location>
</feature>
<dbReference type="GeneID" id="27721639"/>
<dbReference type="InterPro" id="IPR055781">
    <property type="entry name" value="DUF7357"/>
</dbReference>
<feature type="region of interest" description="Disordered" evidence="1">
    <location>
        <begin position="1320"/>
        <end position="1367"/>
    </location>
</feature>
<feature type="region of interest" description="Disordered" evidence="1">
    <location>
        <begin position="136"/>
        <end position="493"/>
    </location>
</feature>
<feature type="region of interest" description="Disordered" evidence="1">
    <location>
        <begin position="977"/>
        <end position="1001"/>
    </location>
</feature>
<keyword evidence="4" id="KW-1185">Reference proteome</keyword>
<dbReference type="Proteomes" id="UP000028545">
    <property type="component" value="Unassembled WGS sequence"/>
</dbReference>
<feature type="region of interest" description="Disordered" evidence="1">
    <location>
        <begin position="735"/>
        <end position="758"/>
    </location>
</feature>
<comment type="caution">
    <text evidence="3">The sequence shown here is derived from an EMBL/GenBank/DDBJ whole genome shotgun (WGS) entry which is preliminary data.</text>
</comment>
<feature type="compositionally biased region" description="Basic and acidic residues" evidence="1">
    <location>
        <begin position="906"/>
        <end position="921"/>
    </location>
</feature>
<dbReference type="RefSeq" id="XP_016644927.1">
    <property type="nucleotide sequence ID" value="XM_016785551.1"/>
</dbReference>
<feature type="compositionally biased region" description="Basic and acidic residues" evidence="1">
    <location>
        <begin position="1123"/>
        <end position="1132"/>
    </location>
</feature>
<feature type="compositionally biased region" description="Basic residues" evidence="1">
    <location>
        <begin position="745"/>
        <end position="758"/>
    </location>
</feature>
<evidence type="ECO:0000259" key="2">
    <source>
        <dbReference type="Pfam" id="PF24054"/>
    </source>
</evidence>
<feature type="compositionally biased region" description="Low complexity" evidence="1">
    <location>
        <begin position="340"/>
        <end position="354"/>
    </location>
</feature>
<gene>
    <name evidence="3" type="ORF">SAPIO_CDS2567</name>
</gene>
<evidence type="ECO:0000313" key="3">
    <source>
        <dbReference type="EMBL" id="KEZ45128.1"/>
    </source>
</evidence>
<dbReference type="KEGG" id="sapo:SAPIO_CDS2567"/>
<feature type="compositionally biased region" description="Low complexity" evidence="1">
    <location>
        <begin position="449"/>
        <end position="466"/>
    </location>
</feature>
<feature type="compositionally biased region" description="Low complexity" evidence="1">
    <location>
        <begin position="545"/>
        <end position="561"/>
    </location>
</feature>
<feature type="compositionally biased region" description="Basic and acidic residues" evidence="1">
    <location>
        <begin position="356"/>
        <end position="372"/>
    </location>
</feature>
<dbReference type="OrthoDB" id="5368821at2759"/>
<evidence type="ECO:0000256" key="1">
    <source>
        <dbReference type="SAM" id="MobiDB-lite"/>
    </source>
</evidence>
<feature type="domain" description="DUF7357" evidence="2">
    <location>
        <begin position="1"/>
        <end position="135"/>
    </location>
</feature>
<name>A0A084GCR6_PSEDA</name>
<feature type="compositionally biased region" description="Low complexity" evidence="1">
    <location>
        <begin position="425"/>
        <end position="435"/>
    </location>
</feature>
<feature type="compositionally biased region" description="Gly residues" evidence="1">
    <location>
        <begin position="1338"/>
        <end position="1353"/>
    </location>
</feature>
<reference evidence="3 4" key="1">
    <citation type="journal article" date="2014" name="Genome Announc.">
        <title>Draft genome sequence of the pathogenic fungus Scedosporium apiospermum.</title>
        <authorList>
            <person name="Vandeputte P."/>
            <person name="Ghamrawi S."/>
            <person name="Rechenmann M."/>
            <person name="Iltis A."/>
            <person name="Giraud S."/>
            <person name="Fleury M."/>
            <person name="Thornton C."/>
            <person name="Delhaes L."/>
            <person name="Meyer W."/>
            <person name="Papon N."/>
            <person name="Bouchara J.P."/>
        </authorList>
    </citation>
    <scope>NUCLEOTIDE SEQUENCE [LARGE SCALE GENOMIC DNA]</scope>
    <source>
        <strain evidence="3 4">IHEM 14462</strain>
    </source>
</reference>
<dbReference type="OMA" id="HLIIQRH"/>
<feature type="region of interest" description="Disordered" evidence="1">
    <location>
        <begin position="1017"/>
        <end position="1187"/>
    </location>
</feature>
<feature type="compositionally biased region" description="Polar residues" evidence="1">
    <location>
        <begin position="1040"/>
        <end position="1055"/>
    </location>
</feature>
<feature type="compositionally biased region" description="Low complexity" evidence="1">
    <location>
        <begin position="1135"/>
        <end position="1150"/>
    </location>
</feature>
<dbReference type="HOGENOM" id="CLU_002397_1_0_1"/>
<feature type="compositionally biased region" description="Basic residues" evidence="1">
    <location>
        <begin position="265"/>
        <end position="286"/>
    </location>
</feature>
<accession>A0A084GCR6</accession>
<evidence type="ECO:0000313" key="4">
    <source>
        <dbReference type="Proteomes" id="UP000028545"/>
    </source>
</evidence>
<feature type="compositionally biased region" description="Low complexity" evidence="1">
    <location>
        <begin position="407"/>
        <end position="418"/>
    </location>
</feature>
<feature type="compositionally biased region" description="Polar residues" evidence="1">
    <location>
        <begin position="811"/>
        <end position="821"/>
    </location>
</feature>
<organism evidence="3 4">
    <name type="scientific">Pseudallescheria apiosperma</name>
    <name type="common">Scedosporium apiospermum</name>
    <dbReference type="NCBI Taxonomy" id="563466"/>
    <lineage>
        <taxon>Eukaryota</taxon>
        <taxon>Fungi</taxon>
        <taxon>Dikarya</taxon>
        <taxon>Ascomycota</taxon>
        <taxon>Pezizomycotina</taxon>
        <taxon>Sordariomycetes</taxon>
        <taxon>Hypocreomycetidae</taxon>
        <taxon>Microascales</taxon>
        <taxon>Microascaceae</taxon>
        <taxon>Scedosporium</taxon>
    </lineage>
</organism>
<feature type="region of interest" description="Disordered" evidence="1">
    <location>
        <begin position="538"/>
        <end position="561"/>
    </location>
</feature>
<feature type="region of interest" description="Disordered" evidence="1">
    <location>
        <begin position="801"/>
        <end position="832"/>
    </location>
</feature>
<feature type="compositionally biased region" description="Acidic residues" evidence="1">
    <location>
        <begin position="396"/>
        <end position="406"/>
    </location>
</feature>
<proteinExistence type="predicted"/>
<dbReference type="Pfam" id="PF24054">
    <property type="entry name" value="DUF7357"/>
    <property type="match status" value="1"/>
</dbReference>
<feature type="compositionally biased region" description="Basic and acidic residues" evidence="1">
    <location>
        <begin position="1201"/>
        <end position="1211"/>
    </location>
</feature>
<sequence length="1367" mass="146140">MRLRLAVRRHGIPEVKLLWTVGPSTDLTISKLLVAVNEVVPLESGEWGLEDYAVEYRDTQGDGFECLHFQVVRDILKEDDQLLIRPLLEDDLRRRRISGRHQISVDGRHLVDGVAFGRPWLKAPVNRPAIDLPPRKRARITYDSDEEYDDEEEDGDYDDYAEDEDEEESDDFSSLEAEEDTEDEDQLLLEAPGSESVVDESTNATPQPHIPGSVNSPGSLKRGRGLDSSPVVSRSGSTNSTTPHRSPRLSTVRFLSPKAPEPHHSRNPAKRRKLENRLHTPLKPKAGHVVDTSSPAHATPDKEPGSSKSAEPEPNEPCPVGAEVKSPTPEGPVGTACPESSSDSGDSTVSLSSLARSKDGVERQENSTDGEAHLSPAVNEDKPDKSGYIALSNSSSDDDSDSDSSSEDSSGSDDSASDAPDRVNSDGPGNSSDSDSSSDDSSDSDSSDSSDVSESSSDGPVSVEGVGPRDSVAQHEHGVKAQTKAAPAKKSEAVVKKVPLAATPFAAVTPEVTGRDANAGQVHLTRSQKRNLRRRLARLKKEEGAVGSATATGTAAPADTGSAEVVAELLRRKQALLESIGAEKSSPASANPLKRKASDIEETPARGPDCDGTLATAKTNGTAESEAAATRKLRLDLGAGRRLLFGALGVRNPKTREEEDKVRDALAKNVRPLTTTRTEEQADLQDKVVVEPPEDEDPDAWRRKINYRAVECCHEGVELSEPPFPFVQRWDPQQRPDVWFGGNNKKNKRGGKGKKKLRNQAHYYDGGYDVVDETQLSYTAAGGVTDSRSLVPPQMGDTVMGEATDVPRPTTPQDKNANATADATEDVPESRDDLPVLPDDLSTLAPLLPGAATPGMVITWKKWLLSKATQWQPQVSNVTAVVAKVDDADANTLKVFLAKRDRALDKPEKDYDPETGERVYDGFEAPDTDEDEQGDGGEDDGERNVTFAEMMDPRVVQPALPSAAVFGSGFAGQVPDEDGVGYLQDSIESQGGDVADSNEVMGDATEPMSLDLQVPFSDPVESVGLPGSSPARARARELPPSNQLPQMSGENTSSLRVPVTEYPSQNTTSLDALGNLSVAGSVASGRGQVDPNFVGVESYDSQEDAIPDSAVALEGDAATEQSGPKEKNDGKVRPLSKLVSSSQPVLPSSSAGQRSAAVPAPQTPKSSPEAPGRVLRAKETIRLPGSEASFFDGEQAELAREKSAKMRKNEMLKNLSASTRKNTSARRLEETVVGGSPNNNNNNVQRRIFSSSQSSAVPKIVKMEKLDLSERAASLSQIDSRTNAVVWGGGKKNASRKNKVAVEKDVFEVPAGSQVIDLTSDGEGAAELGGKQATQGTQGSGGLTEGIPNGGGWVPKKKKERKTKARV</sequence>
<feature type="compositionally biased region" description="Acidic residues" evidence="1">
    <location>
        <begin position="436"/>
        <end position="448"/>
    </location>
</feature>
<dbReference type="VEuPathDB" id="FungiDB:SAPIO_CDS2567"/>
<feature type="region of interest" description="Disordered" evidence="1">
    <location>
        <begin position="578"/>
        <end position="629"/>
    </location>
</feature>
<feature type="region of interest" description="Disordered" evidence="1">
    <location>
        <begin position="906"/>
        <end position="945"/>
    </location>
</feature>
<feature type="compositionally biased region" description="Polar residues" evidence="1">
    <location>
        <begin position="230"/>
        <end position="244"/>
    </location>
</feature>